<evidence type="ECO:0000313" key="4">
    <source>
        <dbReference type="Proteomes" id="UP000317365"/>
    </source>
</evidence>
<dbReference type="Proteomes" id="UP000317365">
    <property type="component" value="Chromosome"/>
</dbReference>
<keyword evidence="1" id="KW-0472">Membrane</keyword>
<sequence>MNELTPLPSRLLKTSATLAKWALRMLLAAWVLLGIAWGGLHFLIVPRISELRPTVERHASQLLGIPLRIGNITALSNGLIPSFALSDVTLHNAQGIEVLRLPKVYAALSPRSAMTLGFEQLFVEAPELDVRRTSDGKFWVAGLAISQTNPDDNTGVDWVFSQTELVVRHGSVRWTDELRGAPSVALSDVDVVIRNGLRKHTLHAAATPPALWGDRMRVTGLFTQPFLTHRAGDWHAWSGQAFVDLPHTDLAQIKPYLDLGIDIAQGVGALRAWVDVDHGQVNAVTADLALQSVNMKLAPELDALSLASMSGRLGAKRLEGGFEISTQALQFDTEDGLHWPGGNVRLALFGTEPAHPAHGELAADKLDLAAMVEIASRLPLDASMHQVLRQFAPSGLVESVVANWQGSAKQVSNFNAKGRVLGLSLPAQTRDGKTTPGFSGADIDFDVNPTSGKATLSMRKGTIDAQGVFEEPLIALEQLNGAFQWKVDGPRISVSSSNVKFGNADLQGELQFNWQTSDAKVNGAGQAPHRFPGVLDLQGTLSKADGSKVPRYLPVVVEKDLRDYLHEAIVAGSATGVKFKVKGNVDDFPFDTSKTGEFRVSANVQNAVLAFAPPLIMPKNSRPWPQLTNLSGDLLIERGALWVKGAKAGISNAPGLQISKAEAVITDLFTNAKLQVTTEARGPVPEVIAVINSSPLAEITDKVFEHSSATGVADYKLRLNIPLNDTNSTTLQGAIVLNSNDLQVTPETPKLSKVRGTVNFSDTGFSVSNAQARLLGGDAKLEGGLSFVSNPAIGLTSKPSASPPVLRVTGSATAEGLRAAKELGFVARLAEYANGSTAYTATLGLRSGIPELLVNSNLQGLGINLPAPLAKTPESMLPLRLENAVVRPGAIASTAKSPLQDRWQLDVGRLANVLYVRDVSSPVPRVLSGAIGIGLAADETAPLPAEGVVANISAGRLDVDAWNRVLEKLAGTDAPAGNVDAANAQFGMAYLPTSIALRANELVVSGRSLNRVVLGGAREGGLWRANVDALELSGYAEYRQPSGPSAGKVYARLARLSLAQSTAQDVESLLDEQPSSIPALDVVIEDFELRGKRLGHLEIDAINVGAGAARESAKEWRLNRFNIITPEAVLTASGNWANLNAQAANAPLNRNSKSKRRTVLNFKLDINDSGDLLNRFGMSGVLRKGKGKIEGQVAWLGAPLTLDYPSMNGAFNVNVEAGQFLKADPGLAKLLGVLSLQSLPRRLALDFRDVFSEGFVFDFIRGDVTIEQGIAKTNNLQMKGVSAAALMEGQADIAKETQAIKVVVIPEINAGSASLIASAINPLVGLTTFLAQVILRRPLIEAATQEFFIDGTWIDPRVTKINAP</sequence>
<reference evidence="4" key="2">
    <citation type="journal article" date="2020" name="Int. J. Syst. Evol. Microbiol.">
        <title>Genomic insights into a novel species Rhodoferax aquaticus sp. nov., isolated from freshwater.</title>
        <authorList>
            <person name="Li T."/>
            <person name="Zhuo Y."/>
            <person name="Jin C.Z."/>
            <person name="Wu X."/>
            <person name="Ko S.R."/>
            <person name="Jin F.J."/>
            <person name="Ahn C.Y."/>
            <person name="Oh H.M."/>
            <person name="Lee H.G."/>
            <person name="Jin L."/>
        </authorList>
    </citation>
    <scope>NUCLEOTIDE SEQUENCE [LARGE SCALE GENOMIC DNA]</scope>
    <source>
        <strain evidence="4">Gr-4</strain>
    </source>
</reference>
<keyword evidence="1" id="KW-0812">Transmembrane</keyword>
<evidence type="ECO:0000259" key="2">
    <source>
        <dbReference type="Pfam" id="PF13116"/>
    </source>
</evidence>
<name>A0A515EK91_9BURK</name>
<dbReference type="EMBL" id="CP036282">
    <property type="protein sequence ID" value="QDL53070.1"/>
    <property type="molecule type" value="Genomic_DNA"/>
</dbReference>
<evidence type="ECO:0000256" key="1">
    <source>
        <dbReference type="SAM" id="Phobius"/>
    </source>
</evidence>
<accession>A0A515EK91</accession>
<evidence type="ECO:0000313" key="3">
    <source>
        <dbReference type="EMBL" id="QDL53070.1"/>
    </source>
</evidence>
<dbReference type="Pfam" id="PF13116">
    <property type="entry name" value="YhdP"/>
    <property type="match status" value="1"/>
</dbReference>
<dbReference type="PANTHER" id="PTHR38690:SF1">
    <property type="entry name" value="PROTEASE"/>
    <property type="match status" value="1"/>
</dbReference>
<feature type="transmembrane region" description="Helical" evidence="1">
    <location>
        <begin position="21"/>
        <end position="44"/>
    </location>
</feature>
<keyword evidence="4" id="KW-1185">Reference proteome</keyword>
<dbReference type="KEGG" id="rhg:EXZ61_02180"/>
<reference evidence="4" key="1">
    <citation type="submission" date="2019-02" db="EMBL/GenBank/DDBJ databases">
        <title>Complete genome sequence of Rhodoferax sp. Gr-4.</title>
        <authorList>
            <person name="Jin L."/>
        </authorList>
    </citation>
    <scope>NUCLEOTIDE SEQUENCE [LARGE SCALE GENOMIC DNA]</scope>
    <source>
        <strain evidence="4">Gr-4</strain>
    </source>
</reference>
<dbReference type="RefSeq" id="WP_142808586.1">
    <property type="nucleotide sequence ID" value="NZ_CP036282.1"/>
</dbReference>
<protein>
    <submittedName>
        <fullName evidence="3">TIGR02099 family protein</fullName>
    </submittedName>
</protein>
<keyword evidence="1" id="KW-1133">Transmembrane helix</keyword>
<dbReference type="InterPro" id="IPR025263">
    <property type="entry name" value="YhdP_central"/>
</dbReference>
<gene>
    <name evidence="3" type="ORF">EXZ61_02180</name>
</gene>
<proteinExistence type="predicted"/>
<feature type="domain" description="YhdP central" evidence="2">
    <location>
        <begin position="15"/>
        <end position="1358"/>
    </location>
</feature>
<dbReference type="PANTHER" id="PTHR38690">
    <property type="entry name" value="PROTEASE-RELATED"/>
    <property type="match status" value="1"/>
</dbReference>
<organism evidence="3 4">
    <name type="scientific">Rhodoferax aquaticus</name>
    <dbReference type="NCBI Taxonomy" id="2527691"/>
    <lineage>
        <taxon>Bacteria</taxon>
        <taxon>Pseudomonadati</taxon>
        <taxon>Pseudomonadota</taxon>
        <taxon>Betaproteobacteria</taxon>
        <taxon>Burkholderiales</taxon>
        <taxon>Comamonadaceae</taxon>
        <taxon>Rhodoferax</taxon>
    </lineage>
</organism>
<dbReference type="NCBIfam" id="TIGR02099">
    <property type="entry name" value="YhdP family protein"/>
    <property type="match status" value="1"/>
</dbReference>
<dbReference type="InterPro" id="IPR011836">
    <property type="entry name" value="YhdP"/>
</dbReference>